<evidence type="ECO:0000313" key="3">
    <source>
        <dbReference type="EMBL" id="CAI8031211.1"/>
    </source>
</evidence>
<dbReference type="GO" id="GO:0000309">
    <property type="term" value="F:nicotinamide-nucleotide adenylyltransferase activity"/>
    <property type="evidence" value="ECO:0007669"/>
    <property type="project" value="TreeGrafter"/>
</dbReference>
<accession>A0AA35WWB3</accession>
<dbReference type="Gene3D" id="3.90.950.20">
    <property type="entry name" value="CinA-like"/>
    <property type="match status" value="1"/>
</dbReference>
<feature type="transmembrane region" description="Helical" evidence="1">
    <location>
        <begin position="21"/>
        <end position="43"/>
    </location>
</feature>
<keyword evidence="1" id="KW-0472">Membrane</keyword>
<dbReference type="GO" id="GO:0016887">
    <property type="term" value="F:ATP hydrolysis activity"/>
    <property type="evidence" value="ECO:0007669"/>
    <property type="project" value="TreeGrafter"/>
</dbReference>
<sequence length="386" mass="41594">MNSQLQIPIDLVQRIHDSQTLAVVSVAGAGTAAISWLLGVAGASRTVLEISVPYASPALTEFVGYEPTQFVSEETAVAMAKSAYRRALHLREGAAPVVGIACTATIATDRTKRGEHRCHIAAWHSIGVNTYNLTFIKGLRDRAGEDEIASKLVLRAIAESAGVEFDTDLRLDSSEGVQSTAKRYEDPIEALMTGHIETAIVRADGSMLADEPFTGGILSGSFNPLHEGHEALVETASKMLGEPVAYELSVTNVDKPPLLEGEVRRRVAQFTGKASIVLTRVPVFYEKASLLPGCTFIIGVDTAVRLFDPRYYGGSASQMMLALEQMRKHNCRFLVAGRAEGNAFRTLSDVNIPDGFDDMLQPIPESAFRSDISSTQIRQAQGAVSA</sequence>
<dbReference type="Proteomes" id="UP001174909">
    <property type="component" value="Unassembled WGS sequence"/>
</dbReference>
<keyword evidence="4" id="KW-1185">Reference proteome</keyword>
<protein>
    <recommendedName>
        <fullName evidence="2">Cytidyltransferase-like domain-containing protein</fullName>
    </recommendedName>
</protein>
<proteinExistence type="predicted"/>
<dbReference type="SUPFAM" id="SSF52374">
    <property type="entry name" value="Nucleotidylyl transferase"/>
    <property type="match status" value="1"/>
</dbReference>
<evidence type="ECO:0000259" key="2">
    <source>
        <dbReference type="Pfam" id="PF01467"/>
    </source>
</evidence>
<keyword evidence="1" id="KW-0812">Transmembrane</keyword>
<dbReference type="GO" id="GO:0005634">
    <property type="term" value="C:nucleus"/>
    <property type="evidence" value="ECO:0007669"/>
    <property type="project" value="TreeGrafter"/>
</dbReference>
<evidence type="ECO:0000256" key="1">
    <source>
        <dbReference type="SAM" id="Phobius"/>
    </source>
</evidence>
<evidence type="ECO:0000313" key="4">
    <source>
        <dbReference type="Proteomes" id="UP001174909"/>
    </source>
</evidence>
<dbReference type="Pfam" id="PF01467">
    <property type="entry name" value="CTP_transf_like"/>
    <property type="match status" value="1"/>
</dbReference>
<gene>
    <name evidence="3" type="ORF">GBAR_LOCUS17716</name>
</gene>
<dbReference type="PANTHER" id="PTHR31285">
    <property type="entry name" value="NICOTINAMIDE MONONUCLEOTIDE ADENYLYLTRANSFERASE"/>
    <property type="match status" value="1"/>
</dbReference>
<dbReference type="InterPro" id="IPR004821">
    <property type="entry name" value="Cyt_trans-like"/>
</dbReference>
<dbReference type="InterPro" id="IPR036653">
    <property type="entry name" value="CinA-like_C"/>
</dbReference>
<comment type="caution">
    <text evidence="3">The sequence shown here is derived from an EMBL/GenBank/DDBJ whole genome shotgun (WGS) entry which is preliminary data.</text>
</comment>
<dbReference type="Gene3D" id="3.40.50.620">
    <property type="entry name" value="HUPs"/>
    <property type="match status" value="1"/>
</dbReference>
<dbReference type="AlphaFoldDB" id="A0AA35WWB3"/>
<dbReference type="EMBL" id="CASHTH010002526">
    <property type="protein sequence ID" value="CAI8031211.1"/>
    <property type="molecule type" value="Genomic_DNA"/>
</dbReference>
<dbReference type="PANTHER" id="PTHR31285:SF0">
    <property type="entry name" value="NICOTINAMIDE MONONUCLEOTIDE ADENYLYLTRANSFERASE"/>
    <property type="match status" value="1"/>
</dbReference>
<name>A0AA35WWB3_GEOBA</name>
<keyword evidence="1" id="KW-1133">Transmembrane helix</keyword>
<reference evidence="3" key="1">
    <citation type="submission" date="2023-03" db="EMBL/GenBank/DDBJ databases">
        <authorList>
            <person name="Steffen K."/>
            <person name="Cardenas P."/>
        </authorList>
    </citation>
    <scope>NUCLEOTIDE SEQUENCE</scope>
</reference>
<feature type="domain" description="Cytidyltransferase-like" evidence="2">
    <location>
        <begin position="218"/>
        <end position="379"/>
    </location>
</feature>
<dbReference type="GO" id="GO:0005737">
    <property type="term" value="C:cytoplasm"/>
    <property type="evidence" value="ECO:0007669"/>
    <property type="project" value="TreeGrafter"/>
</dbReference>
<organism evidence="3 4">
    <name type="scientific">Geodia barretti</name>
    <name type="common">Barrett's horny sponge</name>
    <dbReference type="NCBI Taxonomy" id="519541"/>
    <lineage>
        <taxon>Eukaryota</taxon>
        <taxon>Metazoa</taxon>
        <taxon>Porifera</taxon>
        <taxon>Demospongiae</taxon>
        <taxon>Heteroscleromorpha</taxon>
        <taxon>Tetractinellida</taxon>
        <taxon>Astrophorina</taxon>
        <taxon>Geodiidae</taxon>
        <taxon>Geodia</taxon>
    </lineage>
</organism>
<dbReference type="InterPro" id="IPR014729">
    <property type="entry name" value="Rossmann-like_a/b/a_fold"/>
</dbReference>